<gene>
    <name evidence="2" type="ORF">FUA48_08385</name>
</gene>
<accession>A0A5B9FXY0</accession>
<feature type="region of interest" description="Disordered" evidence="1">
    <location>
        <begin position="38"/>
        <end position="60"/>
    </location>
</feature>
<evidence type="ECO:0000313" key="3">
    <source>
        <dbReference type="Proteomes" id="UP000321222"/>
    </source>
</evidence>
<proteinExistence type="predicted"/>
<dbReference type="OrthoDB" id="1381953at2"/>
<dbReference type="KEGG" id="fak:FUA48_08385"/>
<keyword evidence="3" id="KW-1185">Reference proteome</keyword>
<protein>
    <submittedName>
        <fullName evidence="2">Uncharacterized protein</fullName>
    </submittedName>
</protein>
<dbReference type="EMBL" id="CP042831">
    <property type="protein sequence ID" value="QEE49597.1"/>
    <property type="molecule type" value="Genomic_DNA"/>
</dbReference>
<evidence type="ECO:0000313" key="2">
    <source>
        <dbReference type="EMBL" id="QEE49597.1"/>
    </source>
</evidence>
<feature type="compositionally biased region" description="Low complexity" evidence="1">
    <location>
        <begin position="38"/>
        <end position="58"/>
    </location>
</feature>
<name>A0A5B9FXY0_9FLAO</name>
<sequence length="127" mass="13407">MNKKMILGVALLGAAAVFTFKDKIFGGSNTGTGNANTGISTGNNANTGSNSNAGVSASPYEGKVVRSPGNDEGWYLVKDGVKIVYRSIEAYKADGSRPIVDISIDELRNIPSNASVYVNEYGKIVNW</sequence>
<dbReference type="RefSeq" id="WP_147583105.1">
    <property type="nucleotide sequence ID" value="NZ_CP042831.1"/>
</dbReference>
<dbReference type="Proteomes" id="UP000321222">
    <property type="component" value="Chromosome"/>
</dbReference>
<evidence type="ECO:0000256" key="1">
    <source>
        <dbReference type="SAM" id="MobiDB-lite"/>
    </source>
</evidence>
<reference evidence="2 3" key="1">
    <citation type="submission" date="2019-08" db="EMBL/GenBank/DDBJ databases">
        <title>Flavobacterium alkalisoli sp. nov., isolated from rhizosphere soil of Suaeda salsa.</title>
        <authorList>
            <person name="Sun J.-Q."/>
            <person name="Xu L."/>
        </authorList>
    </citation>
    <scope>NUCLEOTIDE SEQUENCE [LARGE SCALE GENOMIC DNA]</scope>
    <source>
        <strain evidence="2 3">XS-5</strain>
    </source>
</reference>
<dbReference type="AlphaFoldDB" id="A0A5B9FXY0"/>
<organism evidence="2 3">
    <name type="scientific">Flavobacterium alkalisoli</name>
    <dbReference type="NCBI Taxonomy" id="2602769"/>
    <lineage>
        <taxon>Bacteria</taxon>
        <taxon>Pseudomonadati</taxon>
        <taxon>Bacteroidota</taxon>
        <taxon>Flavobacteriia</taxon>
        <taxon>Flavobacteriales</taxon>
        <taxon>Flavobacteriaceae</taxon>
        <taxon>Flavobacterium</taxon>
    </lineage>
</organism>